<evidence type="ECO:0000259" key="2">
    <source>
        <dbReference type="PROSITE" id="PS50943"/>
    </source>
</evidence>
<evidence type="ECO:0000256" key="1">
    <source>
        <dbReference type="SAM" id="MobiDB-lite"/>
    </source>
</evidence>
<dbReference type="GO" id="GO:0003677">
    <property type="term" value="F:DNA binding"/>
    <property type="evidence" value="ECO:0007669"/>
    <property type="project" value="InterPro"/>
</dbReference>
<dbReference type="Pfam" id="PF01381">
    <property type="entry name" value="HTH_3"/>
    <property type="match status" value="1"/>
</dbReference>
<dbReference type="InterPro" id="IPR001387">
    <property type="entry name" value="Cro/C1-type_HTH"/>
</dbReference>
<feature type="compositionally biased region" description="Polar residues" evidence="1">
    <location>
        <begin position="89"/>
        <end position="98"/>
    </location>
</feature>
<dbReference type="InterPro" id="IPR010982">
    <property type="entry name" value="Lambda_DNA-bd_dom_sf"/>
</dbReference>
<dbReference type="CDD" id="cd00093">
    <property type="entry name" value="HTH_XRE"/>
    <property type="match status" value="1"/>
</dbReference>
<feature type="domain" description="HTH cro/C1-type" evidence="2">
    <location>
        <begin position="10"/>
        <end position="64"/>
    </location>
</feature>
<accession>A0A1W6WMY5</accession>
<dbReference type="SUPFAM" id="SSF47413">
    <property type="entry name" value="lambda repressor-like DNA-binding domains"/>
    <property type="match status" value="1"/>
</dbReference>
<proteinExistence type="predicted"/>
<dbReference type="SMART" id="SM00530">
    <property type="entry name" value="HTH_XRE"/>
    <property type="match status" value="1"/>
</dbReference>
<evidence type="ECO:0000313" key="3">
    <source>
        <dbReference type="EMBL" id="ARP57928.1"/>
    </source>
</evidence>
<dbReference type="RefSeq" id="WP_001180927.1">
    <property type="nucleotide sequence ID" value="NZ_CP021061.1"/>
</dbReference>
<evidence type="ECO:0000313" key="4">
    <source>
        <dbReference type="Proteomes" id="UP000194143"/>
    </source>
</evidence>
<protein>
    <submittedName>
        <fullName evidence="3">Transcriptional regulator</fullName>
    </submittedName>
</protein>
<dbReference type="PROSITE" id="PS50943">
    <property type="entry name" value="HTH_CROC1"/>
    <property type="match status" value="1"/>
</dbReference>
<dbReference type="Gene3D" id="1.10.260.40">
    <property type="entry name" value="lambda repressor-like DNA-binding domains"/>
    <property type="match status" value="1"/>
</dbReference>
<sequence length="98" mass="11230">MQNQKQLTALQKAFEDSGLKYHELANMIGISKSYCYKIINYNLRVYYDVAVKISNVLGKETDILFNEQEKNFEHEVSLDETKGGEKNEPITSFATSSK</sequence>
<dbReference type="AlphaFoldDB" id="A0A1W6WMY5"/>
<gene>
    <name evidence="3" type="ORF">CAB88_12985</name>
</gene>
<dbReference type="GeneID" id="67466956"/>
<feature type="region of interest" description="Disordered" evidence="1">
    <location>
        <begin position="75"/>
        <end position="98"/>
    </location>
</feature>
<dbReference type="Proteomes" id="UP000194143">
    <property type="component" value="Chromosome"/>
</dbReference>
<reference evidence="3 4" key="1">
    <citation type="submission" date="2017-04" db="EMBL/GenBank/DDBJ databases">
        <title>Complete Genome Sequence of Bacillus thuringiensis type Strain ATCC 10792.</title>
        <authorList>
            <person name="Oh D.-H."/>
            <person name="Park B.-J."/>
            <person name="Shuai W."/>
            <person name="Chelliah R."/>
        </authorList>
    </citation>
    <scope>NUCLEOTIDE SEQUENCE [LARGE SCALE GENOMIC DNA]</scope>
    <source>
        <strain evidence="3 4">ATCC 10792</strain>
    </source>
</reference>
<feature type="compositionally biased region" description="Basic and acidic residues" evidence="1">
    <location>
        <begin position="75"/>
        <end position="88"/>
    </location>
</feature>
<keyword evidence="4" id="KW-1185">Reference proteome</keyword>
<name>A0A1W6WMY5_BACTU</name>
<organism evidence="3 4">
    <name type="scientific">Bacillus thuringiensis</name>
    <dbReference type="NCBI Taxonomy" id="1428"/>
    <lineage>
        <taxon>Bacteria</taxon>
        <taxon>Bacillati</taxon>
        <taxon>Bacillota</taxon>
        <taxon>Bacilli</taxon>
        <taxon>Bacillales</taxon>
        <taxon>Bacillaceae</taxon>
        <taxon>Bacillus</taxon>
        <taxon>Bacillus cereus group</taxon>
    </lineage>
</organism>
<dbReference type="EMBL" id="CP021061">
    <property type="protein sequence ID" value="ARP57928.1"/>
    <property type="molecule type" value="Genomic_DNA"/>
</dbReference>